<name>A0A6A4VAI0_AMPAM</name>
<dbReference type="SUPFAM" id="SSF52266">
    <property type="entry name" value="SGNH hydrolase"/>
    <property type="match status" value="1"/>
</dbReference>
<dbReference type="Gene3D" id="3.40.50.1110">
    <property type="entry name" value="SGNH hydrolase"/>
    <property type="match status" value="1"/>
</dbReference>
<evidence type="ECO:0000313" key="2">
    <source>
        <dbReference type="EMBL" id="KAF0291566.1"/>
    </source>
</evidence>
<dbReference type="Proteomes" id="UP000440578">
    <property type="component" value="Unassembled WGS sequence"/>
</dbReference>
<sequence>MAYYMEELGVDLDLVGGDRVAWLARIRQLEDRVQRLETEAGRVGEITSDGVPWFCRSEETGGGGGTQAAGPATALVHSLPLARGLEAAEPTDGGGGVMIVPGSPLPAAGYGRPLAMDRRGAPKPPSPDWTDVAGGMQIPGSAGAPRLCRPDEVDGRGGAQGPGPAAALAHSLPLARDLAAAEPTDGGDYLWGIPGSAAVPLPTAGYSPPPIVDQGAPEPPLLELMARGDGAVPIRGYHVIIGDSHAKSLFGSVRAMNVAVSGNTWARQAPALAAVIQRWEEAAERRGMPTGLAVFWLGQNDVYTRNGQARDAPWAMIVTAVREVASRHFVALLGPMPRPQVDAQSAWKRTAAYDLDRRLSSLAGPRVGFFSVGRSLCVMGRRDEEGKRQHWVNEDRGYFSADGVHLTHLGRRRVLSGLPSWLAELRQPSE</sequence>
<reference evidence="2 3" key="1">
    <citation type="submission" date="2019-07" db="EMBL/GenBank/DDBJ databases">
        <title>Draft genome assembly of a fouling barnacle, Amphibalanus amphitrite (Darwin, 1854): The first reference genome for Thecostraca.</title>
        <authorList>
            <person name="Kim W."/>
        </authorList>
    </citation>
    <scope>NUCLEOTIDE SEQUENCE [LARGE SCALE GENOMIC DNA]</scope>
    <source>
        <strain evidence="2">SNU_AA5</strain>
        <tissue evidence="2">Soma without cirri and trophi</tissue>
    </source>
</reference>
<comment type="caution">
    <text evidence="2">The sequence shown here is derived from an EMBL/GenBank/DDBJ whole genome shotgun (WGS) entry which is preliminary data.</text>
</comment>
<organism evidence="2 3">
    <name type="scientific">Amphibalanus amphitrite</name>
    <name type="common">Striped barnacle</name>
    <name type="synonym">Balanus amphitrite</name>
    <dbReference type="NCBI Taxonomy" id="1232801"/>
    <lineage>
        <taxon>Eukaryota</taxon>
        <taxon>Metazoa</taxon>
        <taxon>Ecdysozoa</taxon>
        <taxon>Arthropoda</taxon>
        <taxon>Crustacea</taxon>
        <taxon>Multicrustacea</taxon>
        <taxon>Cirripedia</taxon>
        <taxon>Thoracica</taxon>
        <taxon>Thoracicalcarea</taxon>
        <taxon>Balanomorpha</taxon>
        <taxon>Balanoidea</taxon>
        <taxon>Balanidae</taxon>
        <taxon>Amphibalaninae</taxon>
        <taxon>Amphibalanus</taxon>
    </lineage>
</organism>
<keyword evidence="3" id="KW-1185">Reference proteome</keyword>
<evidence type="ECO:0000256" key="1">
    <source>
        <dbReference type="SAM" id="Coils"/>
    </source>
</evidence>
<accession>A0A6A4VAI0</accession>
<protein>
    <submittedName>
        <fullName evidence="2">Uncharacterized protein</fullName>
    </submittedName>
</protein>
<dbReference type="InterPro" id="IPR036514">
    <property type="entry name" value="SGNH_hydro_sf"/>
</dbReference>
<proteinExistence type="predicted"/>
<feature type="coiled-coil region" evidence="1">
    <location>
        <begin position="19"/>
        <end position="46"/>
    </location>
</feature>
<dbReference type="EMBL" id="VIIS01001867">
    <property type="protein sequence ID" value="KAF0291566.1"/>
    <property type="molecule type" value="Genomic_DNA"/>
</dbReference>
<evidence type="ECO:0000313" key="3">
    <source>
        <dbReference type="Proteomes" id="UP000440578"/>
    </source>
</evidence>
<keyword evidence="1" id="KW-0175">Coiled coil</keyword>
<gene>
    <name evidence="2" type="ORF">FJT64_010318</name>
</gene>
<dbReference type="AlphaFoldDB" id="A0A6A4VAI0"/>